<dbReference type="EMBL" id="MU001672">
    <property type="protein sequence ID" value="KAF2460789.1"/>
    <property type="molecule type" value="Genomic_DNA"/>
</dbReference>
<dbReference type="OrthoDB" id="5150140at2759"/>
<gene>
    <name evidence="1" type="ORF">BDY21DRAFT_279573</name>
</gene>
<accession>A0A6A6PA91</accession>
<proteinExistence type="predicted"/>
<organism evidence="1 2">
    <name type="scientific">Lineolata rhizophorae</name>
    <dbReference type="NCBI Taxonomy" id="578093"/>
    <lineage>
        <taxon>Eukaryota</taxon>
        <taxon>Fungi</taxon>
        <taxon>Dikarya</taxon>
        <taxon>Ascomycota</taxon>
        <taxon>Pezizomycotina</taxon>
        <taxon>Dothideomycetes</taxon>
        <taxon>Dothideomycetes incertae sedis</taxon>
        <taxon>Lineolatales</taxon>
        <taxon>Lineolataceae</taxon>
        <taxon>Lineolata</taxon>
    </lineage>
</organism>
<dbReference type="AlphaFoldDB" id="A0A6A6PA91"/>
<evidence type="ECO:0000313" key="1">
    <source>
        <dbReference type="EMBL" id="KAF2460789.1"/>
    </source>
</evidence>
<name>A0A6A6PA91_9PEZI</name>
<protein>
    <submittedName>
        <fullName evidence="1">Uncharacterized protein</fullName>
    </submittedName>
</protein>
<reference evidence="1" key="1">
    <citation type="journal article" date="2020" name="Stud. Mycol.">
        <title>101 Dothideomycetes genomes: a test case for predicting lifestyles and emergence of pathogens.</title>
        <authorList>
            <person name="Haridas S."/>
            <person name="Albert R."/>
            <person name="Binder M."/>
            <person name="Bloem J."/>
            <person name="Labutti K."/>
            <person name="Salamov A."/>
            <person name="Andreopoulos B."/>
            <person name="Baker S."/>
            <person name="Barry K."/>
            <person name="Bills G."/>
            <person name="Bluhm B."/>
            <person name="Cannon C."/>
            <person name="Castanera R."/>
            <person name="Culley D."/>
            <person name="Daum C."/>
            <person name="Ezra D."/>
            <person name="Gonzalez J."/>
            <person name="Henrissat B."/>
            <person name="Kuo A."/>
            <person name="Liang C."/>
            <person name="Lipzen A."/>
            <person name="Lutzoni F."/>
            <person name="Magnuson J."/>
            <person name="Mondo S."/>
            <person name="Nolan M."/>
            <person name="Ohm R."/>
            <person name="Pangilinan J."/>
            <person name="Park H.-J."/>
            <person name="Ramirez L."/>
            <person name="Alfaro M."/>
            <person name="Sun H."/>
            <person name="Tritt A."/>
            <person name="Yoshinaga Y."/>
            <person name="Zwiers L.-H."/>
            <person name="Turgeon B."/>
            <person name="Goodwin S."/>
            <person name="Spatafora J."/>
            <person name="Crous P."/>
            <person name="Grigoriev I."/>
        </authorList>
    </citation>
    <scope>NUCLEOTIDE SEQUENCE</scope>
    <source>
        <strain evidence="1">ATCC 16933</strain>
    </source>
</reference>
<evidence type="ECO:0000313" key="2">
    <source>
        <dbReference type="Proteomes" id="UP000799766"/>
    </source>
</evidence>
<keyword evidence="2" id="KW-1185">Reference proteome</keyword>
<dbReference type="Proteomes" id="UP000799766">
    <property type="component" value="Unassembled WGS sequence"/>
</dbReference>
<sequence>MALKLYIHPCIHKPPHHLHPPQADKPLRIRIQGPLESIQKLLPNVSWDKIVSFPQPGGLELASITHQALYGWKALRMANGALMVWDEYLAWVMEGRRALDHIDYYGVTFDHLVPADDPDPEVFAINIIEVDNDGGKYANEVLSFSVNPTDYTGSKVLAVPRCCQRKKGTQDRRLINGLVAERDSEVQRCS</sequence>